<dbReference type="Gene3D" id="1.10.472.10">
    <property type="entry name" value="Cyclin-like"/>
    <property type="match status" value="2"/>
</dbReference>
<dbReference type="InterPro" id="IPR006671">
    <property type="entry name" value="Cyclin_N"/>
</dbReference>
<dbReference type="GO" id="GO:0005737">
    <property type="term" value="C:cytoplasm"/>
    <property type="evidence" value="ECO:0000318"/>
    <property type="project" value="GO_Central"/>
</dbReference>
<dbReference type="Gramene" id="Solyc04g078470.3.1">
    <property type="protein sequence ID" value="Solyc04g078470.3.1"/>
    <property type="gene ID" value="Solyc04g078470.3"/>
</dbReference>
<dbReference type="Proteomes" id="UP000004994">
    <property type="component" value="Chromosome 4"/>
</dbReference>
<feature type="compositionally biased region" description="Basic and acidic residues" evidence="6">
    <location>
        <begin position="327"/>
        <end position="336"/>
    </location>
</feature>
<keyword evidence="11" id="KW-1185">Reference proteome</keyword>
<evidence type="ECO:0000256" key="3">
    <source>
        <dbReference type="ARBA" id="ARBA00023127"/>
    </source>
</evidence>
<accession>Q9SMD4</accession>
<evidence type="ECO:0000259" key="7">
    <source>
        <dbReference type="SMART" id="SM00385"/>
    </source>
</evidence>
<dbReference type="eggNOG" id="KOG0656">
    <property type="taxonomic scope" value="Eukaryota"/>
</dbReference>
<dbReference type="GeneID" id="543723"/>
<dbReference type="OrthoDB" id="5590282at2759"/>
<evidence type="ECO:0000313" key="11">
    <source>
        <dbReference type="Proteomes" id="UP000004994"/>
    </source>
</evidence>
<dbReference type="CDD" id="cd20544">
    <property type="entry name" value="CYCLIN_AtCycD-like_rpt2"/>
    <property type="match status" value="1"/>
</dbReference>
<dbReference type="InterPro" id="IPR036915">
    <property type="entry name" value="Cyclin-like_sf"/>
</dbReference>
<reference evidence="10" key="2">
    <citation type="journal article" date="2012" name="Nature">
        <title>The tomato genome sequence provides insights into fleshy fruit evolution.</title>
        <authorList>
            <consortium name="Tomato Genome Consortium"/>
        </authorList>
    </citation>
    <scope>NUCLEOTIDE SEQUENCE [LARGE SCALE GENOMIC DNA]</scope>
    <source>
        <strain evidence="10">cv. Heinz 1706</strain>
    </source>
</reference>
<dbReference type="GO" id="GO:0005634">
    <property type="term" value="C:nucleus"/>
    <property type="evidence" value="ECO:0000318"/>
    <property type="project" value="GO_Central"/>
</dbReference>
<dbReference type="InterPro" id="IPR039361">
    <property type="entry name" value="Cyclin"/>
</dbReference>
<organism evidence="9">
    <name type="scientific">Solanum lycopersicum</name>
    <name type="common">Tomato</name>
    <name type="synonym">Lycopersicon esculentum</name>
    <dbReference type="NCBI Taxonomy" id="4081"/>
    <lineage>
        <taxon>Eukaryota</taxon>
        <taxon>Viridiplantae</taxon>
        <taxon>Streptophyta</taxon>
        <taxon>Embryophyta</taxon>
        <taxon>Tracheophyta</taxon>
        <taxon>Spermatophyta</taxon>
        <taxon>Magnoliopsida</taxon>
        <taxon>eudicotyledons</taxon>
        <taxon>Gunneridae</taxon>
        <taxon>Pentapetalae</taxon>
        <taxon>asterids</taxon>
        <taxon>lamiids</taxon>
        <taxon>Solanales</taxon>
        <taxon>Solanaceae</taxon>
        <taxon>Solanoideae</taxon>
        <taxon>Solaneae</taxon>
        <taxon>Solanum</taxon>
        <taxon>Solanum subgen. Lycopersicon</taxon>
    </lineage>
</organism>
<reference evidence="10" key="3">
    <citation type="submission" date="2018-04" db="EMBL/GenBank/DDBJ databases">
        <title>Improving the tomato reference genome and annotation using full-length BACs and diverse expression resources.</title>
        <authorList>
            <person name="Hosmani P.S."/>
            <person name="Flores M."/>
            <person name="Geest H.V."/>
            <person name="Sanchez-Perez G."/>
            <person name="Rombauts S."/>
            <person name="Maumus F."/>
            <person name="Mueller L.A."/>
            <person name="Saha S."/>
        </authorList>
    </citation>
    <scope>NUCLEOTIDE SEQUENCE [LARGE SCALE GENOMIC DNA]</scope>
    <source>
        <strain evidence="10">cv. Heinz 1706</strain>
    </source>
</reference>
<reference evidence="9" key="1">
    <citation type="journal article" date="2000" name="J. Exp. Bot.">
        <title>Isolation of three distinct CycD3 genes expressed during fruit development in tomato.</title>
        <authorList>
            <person name="Kvarnheden A."/>
            <person name="Yao J.L."/>
            <person name="Zhan X."/>
            <person name="O'Brien I."/>
            <person name="Morris B.A."/>
        </authorList>
    </citation>
    <scope>NUCLEOTIDE SEQUENCE</scope>
</reference>
<evidence type="ECO:0000313" key="10">
    <source>
        <dbReference type="EnsemblPlants" id="Solyc04g078470.3.1"/>
    </source>
</evidence>
<gene>
    <name evidence="9" type="primary">CycD3;3</name>
    <name evidence="10" type="synonym">cycd3c3</name>
</gene>
<dbReference type="HOGENOM" id="CLU_048040_0_0_1"/>
<dbReference type="InterPro" id="IPR013763">
    <property type="entry name" value="Cyclin-like_dom"/>
</dbReference>
<dbReference type="GO" id="GO:0010444">
    <property type="term" value="P:guard mother cell differentiation"/>
    <property type="evidence" value="ECO:0007669"/>
    <property type="project" value="UniProtKB-ARBA"/>
</dbReference>
<sequence>MSHHYQEQEQLEAQKIPFLLDSLYCEENNILTEVSIETESFSSHDLLWEEEELTSLFSKETEYEISYNVLEKNQSFISSRRESVEWILKTTAYYSFSAQTGFLAVNYFDRFLLFSFNQSLNHKPWMNQLVAVTCLSLAAKVEETDVPLLLDLQVEESGFLFESKTIQRMEMLILSTLKWKMNPVTPFSFLDFITRRLGLKHCLSLEFLRRCEKVLLYTITDDRFIGYLPSAMASATMLHVLDRLKPCIGEKYQDQLLGILGIVKEKVEGCYRLIQEVACNIDFGSNKRKFGTLPGSPTGVMDMSFSSDYSNDSWSVATSVTSSPEPLSKKIRESNE</sequence>
<evidence type="ECO:0000256" key="6">
    <source>
        <dbReference type="SAM" id="MobiDB-lite"/>
    </source>
</evidence>
<reference evidence="10" key="4">
    <citation type="submission" date="2019-01" db="UniProtKB">
        <authorList>
            <consortium name="EnsemblPlants"/>
        </authorList>
    </citation>
    <scope>IDENTIFICATION</scope>
    <source>
        <strain evidence="10">cv. Heinz 1706</strain>
    </source>
</reference>
<dbReference type="AlphaFoldDB" id="Q9SMD4"/>
<dbReference type="STRING" id="4081.Q9SMD4"/>
<dbReference type="GO" id="GO:0000307">
    <property type="term" value="C:cyclin-dependent protein kinase holoenzyme complex"/>
    <property type="evidence" value="ECO:0000318"/>
    <property type="project" value="GO_Central"/>
</dbReference>
<evidence type="ECO:0000259" key="8">
    <source>
        <dbReference type="SMART" id="SM01332"/>
    </source>
</evidence>
<keyword evidence="2" id="KW-0132">Cell division</keyword>
<protein>
    <submittedName>
        <fullName evidence="9">CycD3;3 protein</fullName>
    </submittedName>
    <submittedName>
        <fullName evidence="10">D-type cyclin-3</fullName>
    </submittedName>
</protein>
<dbReference type="SUPFAM" id="SSF47954">
    <property type="entry name" value="Cyclin-like"/>
    <property type="match status" value="1"/>
</dbReference>
<name>Q9SMD4_SOLLC</name>
<dbReference type="GO" id="GO:0048316">
    <property type="term" value="P:seed development"/>
    <property type="evidence" value="ECO:0007669"/>
    <property type="project" value="UniProtKB-ARBA"/>
</dbReference>
<dbReference type="GO" id="GO:0051301">
    <property type="term" value="P:cell division"/>
    <property type="evidence" value="ECO:0007669"/>
    <property type="project" value="UniProtKB-KW"/>
</dbReference>
<dbReference type="EMBL" id="AJ002590">
    <property type="protein sequence ID" value="CAB60838.1"/>
    <property type="molecule type" value="mRNA"/>
</dbReference>
<evidence type="ECO:0000256" key="1">
    <source>
        <dbReference type="ARBA" id="ARBA00009065"/>
    </source>
</evidence>
<evidence type="ECO:0000256" key="4">
    <source>
        <dbReference type="ARBA" id="ARBA00023306"/>
    </source>
</evidence>
<dbReference type="PANTHER" id="PTHR10177">
    <property type="entry name" value="CYCLINS"/>
    <property type="match status" value="1"/>
</dbReference>
<keyword evidence="3 5" id="KW-0195">Cyclin</keyword>
<dbReference type="GO" id="GO:0016538">
    <property type="term" value="F:cyclin-dependent protein serine/threonine kinase regulator activity"/>
    <property type="evidence" value="ECO:0000318"/>
    <property type="project" value="GO_Central"/>
</dbReference>
<dbReference type="GO" id="GO:0000082">
    <property type="term" value="P:G1/S transition of mitotic cell cycle"/>
    <property type="evidence" value="ECO:0000318"/>
    <property type="project" value="GO_Central"/>
</dbReference>
<dbReference type="RefSeq" id="NP_001234758.1">
    <property type="nucleotide sequence ID" value="NM_001247829.1"/>
</dbReference>
<evidence type="ECO:0000256" key="5">
    <source>
        <dbReference type="RuleBase" id="RU000383"/>
    </source>
</evidence>
<evidence type="ECO:0000313" key="9">
    <source>
        <dbReference type="EMBL" id="CAB60838.1"/>
    </source>
</evidence>
<dbReference type="FunFam" id="1.10.472.10:FF:000070">
    <property type="entry name" value="CYCLIN D32"/>
    <property type="match status" value="1"/>
</dbReference>
<dbReference type="InterPro" id="IPR004367">
    <property type="entry name" value="Cyclin_C-dom"/>
</dbReference>
<dbReference type="SMR" id="Q9SMD4"/>
<proteinExistence type="evidence at transcript level"/>
<feature type="domain" description="Cyclin-like" evidence="7">
    <location>
        <begin position="85"/>
        <end position="175"/>
    </location>
</feature>
<keyword evidence="4" id="KW-0131">Cell cycle</keyword>
<dbReference type="CDD" id="cd20543">
    <property type="entry name" value="CYCLIN_AtCycD-like_rpt1"/>
    <property type="match status" value="1"/>
</dbReference>
<dbReference type="SMART" id="SM00385">
    <property type="entry name" value="CYCLIN"/>
    <property type="match status" value="1"/>
</dbReference>
<dbReference type="KEGG" id="sly:543723"/>
<feature type="region of interest" description="Disordered" evidence="6">
    <location>
        <begin position="310"/>
        <end position="336"/>
    </location>
</feature>
<dbReference type="Pfam" id="PF02984">
    <property type="entry name" value="Cyclin_C"/>
    <property type="match status" value="1"/>
</dbReference>
<dbReference type="EnsemblPlants" id="Solyc04g078470.3.1">
    <property type="protein sequence ID" value="Solyc04g078470.3.1"/>
    <property type="gene ID" value="Solyc04g078470.3"/>
</dbReference>
<dbReference type="OMA" id="ISDCRFM"/>
<feature type="compositionally biased region" description="Polar residues" evidence="6">
    <location>
        <begin position="316"/>
        <end position="325"/>
    </location>
</feature>
<dbReference type="PaxDb" id="4081-Solyc04g078470.2.1"/>
<feature type="domain" description="Cyclin C-terminal" evidence="8">
    <location>
        <begin position="184"/>
        <end position="309"/>
    </location>
</feature>
<comment type="similarity">
    <text evidence="1">Belongs to the cyclin family. Cyclin D subfamily.</text>
</comment>
<evidence type="ECO:0000256" key="2">
    <source>
        <dbReference type="ARBA" id="ARBA00022618"/>
    </source>
</evidence>
<dbReference type="SMART" id="SM01332">
    <property type="entry name" value="Cyclin_C"/>
    <property type="match status" value="1"/>
</dbReference>
<dbReference type="Pfam" id="PF00134">
    <property type="entry name" value="Cyclin_N"/>
    <property type="match status" value="1"/>
</dbReference>
<dbReference type="FunFam" id="1.10.472.10:FF:000060">
    <property type="entry name" value="D6-type cyclin"/>
    <property type="match status" value="1"/>
</dbReference>